<gene>
    <name evidence="4" type="ordered locus">Deipr_0349</name>
</gene>
<evidence type="ECO:0000313" key="5">
    <source>
        <dbReference type="Proteomes" id="UP000007718"/>
    </source>
</evidence>
<dbReference type="CDD" id="cd01949">
    <property type="entry name" value="GGDEF"/>
    <property type="match status" value="1"/>
</dbReference>
<dbReference type="InterPro" id="IPR000160">
    <property type="entry name" value="GGDEF_dom"/>
</dbReference>
<protein>
    <submittedName>
        <fullName evidence="4">Diguanylate cyclase/phosphodiesterase</fullName>
    </submittedName>
</protein>
<dbReference type="PANTHER" id="PTHR44757">
    <property type="entry name" value="DIGUANYLATE CYCLASE DGCP"/>
    <property type="match status" value="1"/>
</dbReference>
<dbReference type="SMART" id="SM00028">
    <property type="entry name" value="TPR"/>
    <property type="match status" value="5"/>
</dbReference>
<sequence>MLAARTTLFPRADEKRRDLLFAEYTQAMGKQPPSDRLAKSRQETSLPVAQPERPPDLARDLTAQAEQVLADDPARACELAEQAYQAAERAGNREQMALASIQSGQARFLLGDCQAAQPLLQRGRQLAEQVRASRLLARALATLGANCAQTSQYGDALQYQLESLRLVQELRDAEGEARTLNNIGYLYMCLRDHGQALKYHRDACETARAIGHLPLEISASINMAVNHEVSGDPGLALQINQDSLAKIDGLSMGQFATTLRGNVASNLQALGRYSEALAACEQVLVTVGQLGLQESECDVRIVRAAALSRLGRQEEAVAELRAALKLAQTLPSPQHLREGNRELARILEELGDTAGALAAMRQYHELQRELLETISQERTRVLATQLQIDRLEFRAAEQQVRNEQLAAMNETLQAAQAELAYRATHDALTGLLNRPALERQLQAVCRDTPPQGMAVLFIDLDHFKQINDTLGHPVGDQLLQEVAGRLRRSVQPGDEVARQGGDEFTVLLRSVQNSAQAEQAAQHLLEQLSIPVIAGGHPLFISASIGIALFPQHGTDVTTLQKHADLALYRAKQERGCYRTYQPALGAEALEQLTVEQAMHGVLTPDGAVATDGFSLQYQPVVDSRTRRPLMVEALLRWHGPWGEVPPQLFVPIAERSHLIVQLGAWTARTALRQLREWRQLWPELKVSVNVSARQLAQPDLAAQLAALLDECGLPPSALVVELTEAAAVDIRQLRAFQELQEAGLSIALDDVGTGYASLSSLAQLPLQMLKIDRSLTVQLAPLPQGNCGHAQTGQRRSTRPLMHALITFGRESGLQVVAEGVETPEQLELLECWGPIQIQGYLESPPLSTEDMTEYLQWKAQEEGT</sequence>
<dbReference type="SMART" id="SM00052">
    <property type="entry name" value="EAL"/>
    <property type="match status" value="1"/>
</dbReference>
<dbReference type="PROSITE" id="PS50883">
    <property type="entry name" value="EAL"/>
    <property type="match status" value="1"/>
</dbReference>
<organism evidence="4 5">
    <name type="scientific">Deinococcus proteolyticus (strain ATCC 35074 / DSM 20540 / JCM 6276 / NBRC 101906 / NCIMB 13154 / VKM Ac-1939 / CCM 2703 / MRP)</name>
    <dbReference type="NCBI Taxonomy" id="693977"/>
    <lineage>
        <taxon>Bacteria</taxon>
        <taxon>Thermotogati</taxon>
        <taxon>Deinococcota</taxon>
        <taxon>Deinococci</taxon>
        <taxon>Deinococcales</taxon>
        <taxon>Deinococcaceae</taxon>
        <taxon>Deinococcus</taxon>
    </lineage>
</organism>
<reference evidence="5" key="1">
    <citation type="submission" date="2011-02" db="EMBL/GenBank/DDBJ databases">
        <title>The complete sequence of chromosome of Deinococcus proteolyticus DSM 20540.</title>
        <authorList>
            <consortium name="US DOE Joint Genome Institute (JGI-PGF)"/>
            <person name="Lucas S."/>
            <person name="Copeland A."/>
            <person name="Lapidus A."/>
            <person name="Bruce D."/>
            <person name="Goodwin L."/>
            <person name="Pitluck S."/>
            <person name="Kyrpides N."/>
            <person name="Mavromatis K."/>
            <person name="Pagani I."/>
            <person name="Ivanova N."/>
            <person name="Ovchinnikova G."/>
            <person name="Zeytun A."/>
            <person name="Detter J.C."/>
            <person name="Han C."/>
            <person name="Land M."/>
            <person name="Hauser L."/>
            <person name="Markowitz V."/>
            <person name="Cheng J.-F."/>
            <person name="Hugenholtz P."/>
            <person name="Woyke T."/>
            <person name="Wu D."/>
            <person name="Pukall R."/>
            <person name="Steenblock K."/>
            <person name="Brambilla E."/>
            <person name="Klenk H.-P."/>
            <person name="Eisen J.A."/>
        </authorList>
    </citation>
    <scope>NUCLEOTIDE SEQUENCE [LARGE SCALE GENOMIC DNA]</scope>
    <source>
        <strain evidence="5">ATCC 35074 / DSM 20540 / JCM 6276 / NBRC 101906 / NCIMB 13154 / VKM Ac-1939 / CCM 2703 / MRP</strain>
    </source>
</reference>
<reference evidence="4 5" key="2">
    <citation type="journal article" date="2012" name="Stand. Genomic Sci.">
        <title>Complete genome sequence of the orange-red pigmented, radioresistant Deinococcus proteolyticus type strain (MRP(T)).</title>
        <authorList>
            <person name="Copeland A."/>
            <person name="Zeytun A."/>
            <person name="Yassawong M."/>
            <person name="Nolan M."/>
            <person name="Lucas S."/>
            <person name="Hammon N."/>
            <person name="Deshpande S."/>
            <person name="Cheng J.F."/>
            <person name="Han C."/>
            <person name="Tapia R."/>
            <person name="Goodwin L.A."/>
            <person name="Pitluck S."/>
            <person name="Mavromatis K."/>
            <person name="Liolios K."/>
            <person name="Pagani I."/>
            <person name="Ivanova N."/>
            <person name="Mikhailova N."/>
            <person name="Pati A."/>
            <person name="Chen A."/>
            <person name="Palaniappan K."/>
            <person name="Land M."/>
            <person name="Hauser L."/>
            <person name="Jeffries C.D."/>
            <person name="Brambilla E.M."/>
            <person name="Rohde M."/>
            <person name="Sikorski J."/>
            <person name="Pukall R."/>
            <person name="Goker M."/>
            <person name="Detter J.C."/>
            <person name="Woyke T."/>
            <person name="Bristow J."/>
            <person name="Eisen J.A."/>
            <person name="Markowitz V."/>
            <person name="Hugenholtz P."/>
            <person name="Kyrpides N.C."/>
            <person name="Klenk H.P."/>
            <person name="Lapidus A."/>
        </authorList>
    </citation>
    <scope>NUCLEOTIDE SEQUENCE [LARGE SCALE GENOMIC DNA]</scope>
    <source>
        <strain evidence="5">ATCC 35074 / DSM 20540 / JCM 6276 / NBRC 101906 / NCIMB 13154 / VKM Ac-1939 / CCM 2703 / MRP</strain>
    </source>
</reference>
<dbReference type="InterPro" id="IPR052155">
    <property type="entry name" value="Biofilm_reg_signaling"/>
</dbReference>
<dbReference type="Pfam" id="PF00563">
    <property type="entry name" value="EAL"/>
    <property type="match status" value="1"/>
</dbReference>
<dbReference type="Pfam" id="PF13424">
    <property type="entry name" value="TPR_12"/>
    <property type="match status" value="1"/>
</dbReference>
<proteinExistence type="predicted"/>
<dbReference type="PROSITE" id="PS50887">
    <property type="entry name" value="GGDEF"/>
    <property type="match status" value="1"/>
</dbReference>
<dbReference type="CDD" id="cd01948">
    <property type="entry name" value="EAL"/>
    <property type="match status" value="1"/>
</dbReference>
<dbReference type="SUPFAM" id="SSF55073">
    <property type="entry name" value="Nucleotide cyclase"/>
    <property type="match status" value="1"/>
</dbReference>
<evidence type="ECO:0000313" key="4">
    <source>
        <dbReference type="EMBL" id="ADY25519.1"/>
    </source>
</evidence>
<dbReference type="PANTHER" id="PTHR44757:SF2">
    <property type="entry name" value="BIOFILM ARCHITECTURE MAINTENANCE PROTEIN MBAA"/>
    <property type="match status" value="1"/>
</dbReference>
<dbReference type="Pfam" id="PF00990">
    <property type="entry name" value="GGDEF"/>
    <property type="match status" value="1"/>
</dbReference>
<dbReference type="SUPFAM" id="SSF141868">
    <property type="entry name" value="EAL domain-like"/>
    <property type="match status" value="1"/>
</dbReference>
<evidence type="ECO:0000256" key="1">
    <source>
        <dbReference type="SAM" id="MobiDB-lite"/>
    </source>
</evidence>
<keyword evidence="5" id="KW-1185">Reference proteome</keyword>
<dbReference type="InterPro" id="IPR029787">
    <property type="entry name" value="Nucleotide_cyclase"/>
</dbReference>
<feature type="domain" description="GGDEF" evidence="3">
    <location>
        <begin position="451"/>
        <end position="583"/>
    </location>
</feature>
<dbReference type="OrthoDB" id="55051at2"/>
<dbReference type="SUPFAM" id="SSF48452">
    <property type="entry name" value="TPR-like"/>
    <property type="match status" value="2"/>
</dbReference>
<dbReference type="HOGENOM" id="CLU_000445_70_20_0"/>
<feature type="domain" description="EAL" evidence="2">
    <location>
        <begin position="592"/>
        <end position="861"/>
    </location>
</feature>
<dbReference type="Gene3D" id="3.20.20.450">
    <property type="entry name" value="EAL domain"/>
    <property type="match status" value="1"/>
</dbReference>
<dbReference type="InterPro" id="IPR043128">
    <property type="entry name" value="Rev_trsase/Diguanyl_cyclase"/>
</dbReference>
<dbReference type="InterPro" id="IPR011990">
    <property type="entry name" value="TPR-like_helical_dom_sf"/>
</dbReference>
<dbReference type="AlphaFoldDB" id="F0RJH8"/>
<dbReference type="Gene3D" id="3.30.70.270">
    <property type="match status" value="1"/>
</dbReference>
<feature type="region of interest" description="Disordered" evidence="1">
    <location>
        <begin position="26"/>
        <end position="55"/>
    </location>
</feature>
<dbReference type="KEGG" id="dpt:Deipr_0349"/>
<dbReference type="SMART" id="SM00267">
    <property type="entry name" value="GGDEF"/>
    <property type="match status" value="1"/>
</dbReference>
<dbReference type="InterPro" id="IPR019734">
    <property type="entry name" value="TPR_rpt"/>
</dbReference>
<accession>F0RJH8</accession>
<dbReference type="EMBL" id="CP002536">
    <property type="protein sequence ID" value="ADY25519.1"/>
    <property type="molecule type" value="Genomic_DNA"/>
</dbReference>
<dbReference type="eggNOG" id="COG5001">
    <property type="taxonomic scope" value="Bacteria"/>
</dbReference>
<dbReference type="Gene3D" id="1.25.40.10">
    <property type="entry name" value="Tetratricopeptide repeat domain"/>
    <property type="match status" value="2"/>
</dbReference>
<name>F0RJH8_DEIPM</name>
<dbReference type="STRING" id="693977.Deipr_0349"/>
<dbReference type="Proteomes" id="UP000007718">
    <property type="component" value="Chromosome"/>
</dbReference>
<dbReference type="NCBIfam" id="TIGR00254">
    <property type="entry name" value="GGDEF"/>
    <property type="match status" value="1"/>
</dbReference>
<evidence type="ECO:0000259" key="3">
    <source>
        <dbReference type="PROSITE" id="PS50887"/>
    </source>
</evidence>
<evidence type="ECO:0000259" key="2">
    <source>
        <dbReference type="PROSITE" id="PS50883"/>
    </source>
</evidence>
<dbReference type="InterPro" id="IPR001633">
    <property type="entry name" value="EAL_dom"/>
</dbReference>
<dbReference type="InterPro" id="IPR035919">
    <property type="entry name" value="EAL_sf"/>
</dbReference>